<keyword evidence="1" id="KW-0479">Metal-binding</keyword>
<evidence type="ECO:0000256" key="3">
    <source>
        <dbReference type="ARBA" id="ARBA00022833"/>
    </source>
</evidence>
<gene>
    <name evidence="6" type="ORF">CYMTET_4011</name>
</gene>
<name>A0AAE0H1Z7_9CHLO</name>
<protein>
    <recommendedName>
        <fullName evidence="5">BED-type domain-containing protein</fullName>
    </recommendedName>
</protein>
<evidence type="ECO:0000256" key="1">
    <source>
        <dbReference type="ARBA" id="ARBA00022723"/>
    </source>
</evidence>
<keyword evidence="2 4" id="KW-0863">Zinc-finger</keyword>
<evidence type="ECO:0000256" key="2">
    <source>
        <dbReference type="ARBA" id="ARBA00022771"/>
    </source>
</evidence>
<evidence type="ECO:0000256" key="4">
    <source>
        <dbReference type="PROSITE-ProRule" id="PRU00027"/>
    </source>
</evidence>
<keyword evidence="3" id="KW-0862">Zinc</keyword>
<reference evidence="6 7" key="1">
    <citation type="journal article" date="2015" name="Genome Biol. Evol.">
        <title>Comparative Genomics of a Bacterivorous Green Alga Reveals Evolutionary Causalities and Consequences of Phago-Mixotrophic Mode of Nutrition.</title>
        <authorList>
            <person name="Burns J.A."/>
            <person name="Paasch A."/>
            <person name="Narechania A."/>
            <person name="Kim E."/>
        </authorList>
    </citation>
    <scope>NUCLEOTIDE SEQUENCE [LARGE SCALE GENOMIC DNA]</scope>
    <source>
        <strain evidence="6 7">PLY_AMNH</strain>
    </source>
</reference>
<dbReference type="SUPFAM" id="SSF57667">
    <property type="entry name" value="beta-beta-alpha zinc fingers"/>
    <property type="match status" value="1"/>
</dbReference>
<feature type="domain" description="BED-type" evidence="5">
    <location>
        <begin position="39"/>
        <end position="98"/>
    </location>
</feature>
<comment type="caution">
    <text evidence="6">The sequence shown here is derived from an EMBL/GenBank/DDBJ whole genome shotgun (WGS) entry which is preliminary data.</text>
</comment>
<sequence>MRLMLPTLGENAKLRRTLKPQAANLPMQMASWIEGLGGRRKVPVWKHYKVRMDPDNSEKVAELQCKICGPEDLVAFSGNTSNLRSHLAHVHKDVFCKMLGDEKCLNAPASSSDTPKAGTLDAILLPVSAERRDVLHKKFALWIARNKRPLYIGESDPELRDIFAYIFQGGYTPPSYHLVTQNILALSVEGKNKVRGELMALLEKDIMPCLGGDIWSEGGIAIFGIVVYWLDSDMEYHEKLLAAIPFSDVRHTGPEIMLATKLAAADMGIGRFVEEGDKVVEDTVCENVAFTPLYPIALQTWSVAGRTLMVTNVVATCLRFASSPSWSAAG</sequence>
<dbReference type="SMART" id="SM00614">
    <property type="entry name" value="ZnF_BED"/>
    <property type="match status" value="1"/>
</dbReference>
<keyword evidence="7" id="KW-1185">Reference proteome</keyword>
<dbReference type="EMBL" id="LGRX02000449">
    <property type="protein sequence ID" value="KAK3288517.1"/>
    <property type="molecule type" value="Genomic_DNA"/>
</dbReference>
<evidence type="ECO:0000259" key="5">
    <source>
        <dbReference type="PROSITE" id="PS50808"/>
    </source>
</evidence>
<dbReference type="PROSITE" id="PS50808">
    <property type="entry name" value="ZF_BED"/>
    <property type="match status" value="1"/>
</dbReference>
<evidence type="ECO:0000313" key="6">
    <source>
        <dbReference type="EMBL" id="KAK3288517.1"/>
    </source>
</evidence>
<evidence type="ECO:0000313" key="7">
    <source>
        <dbReference type="Proteomes" id="UP001190700"/>
    </source>
</evidence>
<dbReference type="AlphaFoldDB" id="A0AAE0H1Z7"/>
<dbReference type="InterPro" id="IPR003656">
    <property type="entry name" value="Znf_BED"/>
</dbReference>
<proteinExistence type="predicted"/>
<dbReference type="GO" id="GO:0003677">
    <property type="term" value="F:DNA binding"/>
    <property type="evidence" value="ECO:0007669"/>
    <property type="project" value="InterPro"/>
</dbReference>
<dbReference type="GO" id="GO:0008270">
    <property type="term" value="F:zinc ion binding"/>
    <property type="evidence" value="ECO:0007669"/>
    <property type="project" value="UniProtKB-KW"/>
</dbReference>
<dbReference type="InterPro" id="IPR036236">
    <property type="entry name" value="Znf_C2H2_sf"/>
</dbReference>
<organism evidence="6 7">
    <name type="scientific">Cymbomonas tetramitiformis</name>
    <dbReference type="NCBI Taxonomy" id="36881"/>
    <lineage>
        <taxon>Eukaryota</taxon>
        <taxon>Viridiplantae</taxon>
        <taxon>Chlorophyta</taxon>
        <taxon>Pyramimonadophyceae</taxon>
        <taxon>Pyramimonadales</taxon>
        <taxon>Pyramimonadaceae</taxon>
        <taxon>Cymbomonas</taxon>
    </lineage>
</organism>
<dbReference type="Proteomes" id="UP001190700">
    <property type="component" value="Unassembled WGS sequence"/>
</dbReference>
<accession>A0AAE0H1Z7</accession>